<sequence>MAIGIFLMHVLDVIFFVGLAGSSFVVIYSFIEDTVELFEKDEPPLIPGATPTATRSS</sequence>
<evidence type="ECO:0000313" key="2">
    <source>
        <dbReference type="EMBL" id="CBI08685.1"/>
    </source>
</evidence>
<dbReference type="EC" id="4.1.2.14" evidence="2"/>
<name>E6QN64_9ZZZZ</name>
<dbReference type="AlphaFoldDB" id="E6QN64"/>
<dbReference type="EMBL" id="CABQ01000249">
    <property type="protein sequence ID" value="CBI08685.1"/>
    <property type="molecule type" value="Genomic_DNA"/>
</dbReference>
<comment type="caution">
    <text evidence="2">The sequence shown here is derived from an EMBL/GenBank/DDBJ whole genome shotgun (WGS) entry which is preliminary data.</text>
</comment>
<proteinExistence type="predicted"/>
<dbReference type="GO" id="GO:0008675">
    <property type="term" value="F:2-dehydro-3-deoxy-phosphogluconate aldolase activity"/>
    <property type="evidence" value="ECO:0007669"/>
    <property type="project" value="UniProtKB-EC"/>
</dbReference>
<protein>
    <submittedName>
        <fullName evidence="2">2-dehydro-3-deoxy-phosphogluconate aldolase (Phospho-2-dehydro-3-deoxygluconate aldolase) (Phospho-2-keto-3-deoxygluconate aldolase) (KDPG-aldolase)</fullName>
        <ecNumber evidence="2">4.1.2.14</ecNumber>
    </submittedName>
</protein>
<evidence type="ECO:0000256" key="1">
    <source>
        <dbReference type="SAM" id="Phobius"/>
    </source>
</evidence>
<keyword evidence="2" id="KW-0456">Lyase</keyword>
<accession>E6QN64</accession>
<gene>
    <name evidence="2" type="ORF">CARN6_2174</name>
</gene>
<keyword evidence="1" id="KW-0472">Membrane</keyword>
<keyword evidence="1" id="KW-0812">Transmembrane</keyword>
<organism evidence="2">
    <name type="scientific">mine drainage metagenome</name>
    <dbReference type="NCBI Taxonomy" id="410659"/>
    <lineage>
        <taxon>unclassified sequences</taxon>
        <taxon>metagenomes</taxon>
        <taxon>ecological metagenomes</taxon>
    </lineage>
</organism>
<reference evidence="2" key="1">
    <citation type="submission" date="2009-10" db="EMBL/GenBank/DDBJ databases">
        <title>Diversity of trophic interactions inside an arsenic-rich microbial ecosystem.</title>
        <authorList>
            <person name="Bertin P.N."/>
            <person name="Heinrich-Salmeron A."/>
            <person name="Pelletier E."/>
            <person name="Goulhen-Chollet F."/>
            <person name="Arsene-Ploetze F."/>
            <person name="Gallien S."/>
            <person name="Calteau A."/>
            <person name="Vallenet D."/>
            <person name="Casiot C."/>
            <person name="Chane-Woon-Ming B."/>
            <person name="Giloteaux L."/>
            <person name="Barakat M."/>
            <person name="Bonnefoy V."/>
            <person name="Bruneel O."/>
            <person name="Chandler M."/>
            <person name="Cleiss J."/>
            <person name="Duran R."/>
            <person name="Elbaz-Poulichet F."/>
            <person name="Fonknechten N."/>
            <person name="Lauga B."/>
            <person name="Mornico D."/>
            <person name="Ortet P."/>
            <person name="Schaeffer C."/>
            <person name="Siguier P."/>
            <person name="Alexander Thil Smith A."/>
            <person name="Van Dorsselaer A."/>
            <person name="Weissenbach J."/>
            <person name="Medigue C."/>
            <person name="Le Paslier D."/>
        </authorList>
    </citation>
    <scope>NUCLEOTIDE SEQUENCE</scope>
</reference>
<feature type="transmembrane region" description="Helical" evidence="1">
    <location>
        <begin position="6"/>
        <end position="31"/>
    </location>
</feature>
<keyword evidence="1" id="KW-1133">Transmembrane helix</keyword>